<dbReference type="Gene3D" id="3.40.50.1820">
    <property type="entry name" value="alpha/beta hydrolase"/>
    <property type="match status" value="1"/>
</dbReference>
<keyword evidence="3" id="KW-0378">Hydrolase</keyword>
<keyword evidence="10" id="KW-1185">Reference proteome</keyword>
<dbReference type="SUPFAM" id="SSF53474">
    <property type="entry name" value="alpha/beta-Hydrolases"/>
    <property type="match status" value="1"/>
</dbReference>
<evidence type="ECO:0000256" key="4">
    <source>
        <dbReference type="ARBA" id="ARBA00022963"/>
    </source>
</evidence>
<dbReference type="PANTHER" id="PTHR11005">
    <property type="entry name" value="LYSOSOMAL ACID LIPASE-RELATED"/>
    <property type="match status" value="1"/>
</dbReference>
<evidence type="ECO:0000259" key="8">
    <source>
        <dbReference type="Pfam" id="PF04083"/>
    </source>
</evidence>
<evidence type="ECO:0000256" key="3">
    <source>
        <dbReference type="ARBA" id="ARBA00022801"/>
    </source>
</evidence>
<organism evidence="9 10">
    <name type="scientific">Temnothorax longispinosus</name>
    <dbReference type="NCBI Taxonomy" id="300112"/>
    <lineage>
        <taxon>Eukaryota</taxon>
        <taxon>Metazoa</taxon>
        <taxon>Ecdysozoa</taxon>
        <taxon>Arthropoda</taxon>
        <taxon>Hexapoda</taxon>
        <taxon>Insecta</taxon>
        <taxon>Pterygota</taxon>
        <taxon>Neoptera</taxon>
        <taxon>Endopterygota</taxon>
        <taxon>Hymenoptera</taxon>
        <taxon>Apocrita</taxon>
        <taxon>Aculeata</taxon>
        <taxon>Formicoidea</taxon>
        <taxon>Formicidae</taxon>
        <taxon>Myrmicinae</taxon>
        <taxon>Temnothorax</taxon>
    </lineage>
</organism>
<dbReference type="GO" id="GO:0016042">
    <property type="term" value="P:lipid catabolic process"/>
    <property type="evidence" value="ECO:0007669"/>
    <property type="project" value="UniProtKB-KW"/>
</dbReference>
<reference evidence="9 10" key="1">
    <citation type="journal article" date="2019" name="Philos. Trans. R. Soc. Lond., B, Biol. Sci.">
        <title>Ant behaviour and brain gene expression of defending hosts depend on the ecological success of the intruding social parasite.</title>
        <authorList>
            <person name="Kaur R."/>
            <person name="Stoldt M."/>
            <person name="Jongepier E."/>
            <person name="Feldmeyer B."/>
            <person name="Menzel F."/>
            <person name="Bornberg-Bauer E."/>
            <person name="Foitzik S."/>
        </authorList>
    </citation>
    <scope>NUCLEOTIDE SEQUENCE [LARGE SCALE GENOMIC DNA]</scope>
    <source>
        <tissue evidence="9">Whole body</tissue>
    </source>
</reference>
<keyword evidence="6" id="KW-0325">Glycoprotein</keyword>
<evidence type="ECO:0000256" key="5">
    <source>
        <dbReference type="ARBA" id="ARBA00023098"/>
    </source>
</evidence>
<evidence type="ECO:0000313" key="9">
    <source>
        <dbReference type="EMBL" id="TGZ49020.1"/>
    </source>
</evidence>
<dbReference type="InterPro" id="IPR029058">
    <property type="entry name" value="AB_hydrolase_fold"/>
</dbReference>
<evidence type="ECO:0000256" key="7">
    <source>
        <dbReference type="SAM" id="Phobius"/>
    </source>
</evidence>
<keyword evidence="4" id="KW-0442">Lipid degradation</keyword>
<sequence length="1205" mass="137995">MKERLTNCQFTIASIDNIMRMNVKLVFLILTLTVVLLEAKLSYWLDLPFSRKAIINYLFPKDPGIIRVRNPDEVITRVNNVTTLDFIGLVQRYGYPAEEHYVTTEDGYNLVIHRISGSPLSNSQQRRKVVFLQHGIVCTSDCWVSIGAGKDLAFLLADQGYDVWVGNIRGNSYCRSHVKLSPRNRDFWQFSYHEIGTRDLPSMIDYVLSHTKQKTLRYVGHSMGTTVLFVLLSMKPEYNAKIKLGILLAPVAYWKEISPAMEHIRPKIPKFKEFLDFNEIYELASLSSTTITIGRTLCRDGAITQPICIAILFLFSGSGPAQLNTTVLPEILSYYPSGASVNTVYHLYQNIITQKFQTFDYGYFGNYKHYGQPTPLPYNLEKVTAPLALFYGANDLLALKTNVLETYKHLQPNVILLEENPYKMLTHFDFLWAIDAKALVFDRTESVGAMSKDEVPPCLMAPSNVSFNFGGMSSTLSADLTTPDPEGRSLMDVLSLGIAELQSVMSNICKEQRKIYYLIKNLILCFDLTPCTELRLVYALRRHGHNVPKYEAEYRHTEMNRSRCSEDRDCCRLGGALDSFDYGRFDRQGEAVQIRRDSWRAVGPVGSRGPSPEPPRSDCNHAMMPRAVPSFHAENTQTYIHRRTLGALPKLQGVSEEARINPRQIPIAHRFAKSPCDFTKVAMTCRAHSARSRSWCSQNWCTVHGVAQQRKKADEAKEDDRETYNRSPILGEQSLDVLLLWNTKYNQQMELQYIWRPFNSTIEQSQIAEAQKIRDREMRGIRSTNFIQCYSDRKNKDKIQKIKYINDIIQDLERYGPAGLIHIAVLSSIIERPIKIWNANGSLNKIIGRRKTGHHVDIEYHATEGVIGHWTLKGGKDPNNVITDLNSCLFSVIGFQIGQDPLKLRKWTVLKLKNNFQNLAKWIDKVKLKRNDKMILMIGGAQYSGTEPAHAKTILNRSENRESNCYRKGYLVKGHARGHSMKICSENDHYRTVEQYARQYSENKSGFLSREDQNKVLHLALQTKQADTAMLSLNKGCHSIAIYIKADTLRNIPREFEFDFKIKVWNNKGNEYPCSLQDLQEVKLVLAHKKNKMTWRRHDVFGMENKNVQLYNMKQRIGSPWSWYPTQLHETNGHHIQFVAVLGNVVANFLTQDKIESAFDEIDDRCRVFFDPGNGILWLGHIRGDVAAVTLAKTLKKLFIPFRTA</sequence>
<dbReference type="GO" id="GO:0016787">
    <property type="term" value="F:hydrolase activity"/>
    <property type="evidence" value="ECO:0007669"/>
    <property type="project" value="UniProtKB-KW"/>
</dbReference>
<dbReference type="EMBL" id="QBLH01002272">
    <property type="protein sequence ID" value="TGZ49020.1"/>
    <property type="molecule type" value="Genomic_DNA"/>
</dbReference>
<feature type="transmembrane region" description="Helical" evidence="7">
    <location>
        <begin position="25"/>
        <end position="45"/>
    </location>
</feature>
<evidence type="ECO:0000313" key="10">
    <source>
        <dbReference type="Proteomes" id="UP000310200"/>
    </source>
</evidence>
<feature type="domain" description="Partial AB-hydrolase lipase" evidence="8">
    <location>
        <begin position="89"/>
        <end position="145"/>
    </location>
</feature>
<dbReference type="Pfam" id="PF04083">
    <property type="entry name" value="Abhydro_lipase"/>
    <property type="match status" value="1"/>
</dbReference>
<evidence type="ECO:0000256" key="6">
    <source>
        <dbReference type="ARBA" id="ARBA00023180"/>
    </source>
</evidence>
<comment type="caution">
    <text evidence="9">The sequence shown here is derived from an EMBL/GenBank/DDBJ whole genome shotgun (WGS) entry which is preliminary data.</text>
</comment>
<keyword evidence="7" id="KW-1133">Transmembrane helix</keyword>
<name>A0A4S2KI92_9HYME</name>
<dbReference type="FunFam" id="3.40.50.1820:FF:000057">
    <property type="entry name" value="Lipase"/>
    <property type="match status" value="1"/>
</dbReference>
<evidence type="ECO:0000256" key="1">
    <source>
        <dbReference type="ARBA" id="ARBA00010701"/>
    </source>
</evidence>
<dbReference type="AlphaFoldDB" id="A0A4S2KI92"/>
<keyword evidence="7" id="KW-0472">Membrane</keyword>
<gene>
    <name evidence="9" type="ORF">DBV15_06652</name>
</gene>
<accession>A0A4S2KI92</accession>
<evidence type="ECO:0000256" key="2">
    <source>
        <dbReference type="ARBA" id="ARBA00022729"/>
    </source>
</evidence>
<dbReference type="Proteomes" id="UP000310200">
    <property type="component" value="Unassembled WGS sequence"/>
</dbReference>
<keyword evidence="5" id="KW-0443">Lipid metabolism</keyword>
<protein>
    <recommendedName>
        <fullName evidence="8">Partial AB-hydrolase lipase domain-containing protein</fullName>
    </recommendedName>
</protein>
<keyword evidence="2" id="KW-0732">Signal</keyword>
<proteinExistence type="inferred from homology"/>
<dbReference type="STRING" id="300112.A0A4S2KI92"/>
<comment type="similarity">
    <text evidence="1">Belongs to the AB hydrolase superfamily. Lipase family.</text>
</comment>
<keyword evidence="7" id="KW-0812">Transmembrane</keyword>
<dbReference type="InterPro" id="IPR006693">
    <property type="entry name" value="AB_hydrolase_lipase"/>
</dbReference>